<reference evidence="5" key="1">
    <citation type="journal article" date="2019" name="Int. J. Syst. Evol. Microbiol.">
        <title>The Global Catalogue of Microorganisms (GCM) 10K type strain sequencing project: providing services to taxonomists for standard genome sequencing and annotation.</title>
        <authorList>
            <consortium name="The Broad Institute Genomics Platform"/>
            <consortium name="The Broad Institute Genome Sequencing Center for Infectious Disease"/>
            <person name="Wu L."/>
            <person name="Ma J."/>
        </authorList>
    </citation>
    <scope>NUCLEOTIDE SEQUENCE [LARGE SCALE GENOMIC DNA]</scope>
    <source>
        <strain evidence="5">KCTC 22280</strain>
    </source>
</reference>
<dbReference type="InterPro" id="IPR013783">
    <property type="entry name" value="Ig-like_fold"/>
</dbReference>
<comment type="caution">
    <text evidence="4">The sequence shown here is derived from an EMBL/GenBank/DDBJ whole genome shotgun (WGS) entry which is preliminary data.</text>
</comment>
<feature type="domain" description="Fibronectin type-III" evidence="3">
    <location>
        <begin position="366"/>
        <end position="467"/>
    </location>
</feature>
<evidence type="ECO:0000256" key="1">
    <source>
        <dbReference type="SAM" id="MobiDB-lite"/>
    </source>
</evidence>
<keyword evidence="5" id="KW-1185">Reference proteome</keyword>
<feature type="chain" id="PRO_5045083567" description="Fibronectin type-III domain-containing protein" evidence="2">
    <location>
        <begin position="22"/>
        <end position="467"/>
    </location>
</feature>
<dbReference type="SUPFAM" id="SSF49265">
    <property type="entry name" value="Fibronectin type III"/>
    <property type="match status" value="1"/>
</dbReference>
<proteinExistence type="predicted"/>
<keyword evidence="2" id="KW-0732">Signal</keyword>
<dbReference type="PROSITE" id="PS51257">
    <property type="entry name" value="PROKAR_LIPOPROTEIN"/>
    <property type="match status" value="1"/>
</dbReference>
<organism evidence="4 5">
    <name type="scientific">Marinobacter zhanjiangensis</name>
    <dbReference type="NCBI Taxonomy" id="578215"/>
    <lineage>
        <taxon>Bacteria</taxon>
        <taxon>Pseudomonadati</taxon>
        <taxon>Pseudomonadota</taxon>
        <taxon>Gammaproteobacteria</taxon>
        <taxon>Pseudomonadales</taxon>
        <taxon>Marinobacteraceae</taxon>
        <taxon>Marinobacter</taxon>
    </lineage>
</organism>
<feature type="region of interest" description="Disordered" evidence="1">
    <location>
        <begin position="311"/>
        <end position="397"/>
    </location>
</feature>
<evidence type="ECO:0000313" key="4">
    <source>
        <dbReference type="EMBL" id="GGY76244.1"/>
    </source>
</evidence>
<dbReference type="RefSeq" id="WP_189576824.1">
    <property type="nucleotide sequence ID" value="NZ_BMXV01000005.1"/>
</dbReference>
<evidence type="ECO:0000313" key="5">
    <source>
        <dbReference type="Proteomes" id="UP000601597"/>
    </source>
</evidence>
<dbReference type="PROSITE" id="PS50853">
    <property type="entry name" value="FN3"/>
    <property type="match status" value="1"/>
</dbReference>
<sequence>MVVAKLPTLFLIALLSALLSACGGGGGSDSGSSQSGSSSSNDTSDTEESIQISGYAIKGVVSQGIITAWGVEPDGSLVQLGEPARTSETGFYDLSFSTDSDLIKLELTSDGNTRMRCDAVDGCRDYSGSDTAAFGEDFWPGPNLQLETIVAINDKVEQPQGHLTPLTSLSTTLFEVMGTTTGWDGFQQAQQEVEARFGLQPGAVAVTPVDITRELPSGLTDAELESALVNSAFMGLAAQFPMEGVQGAIDSYRDQLLTTGEIASEEVGGQPGSDSIREYAAIHAYTLADSQDQAMADTLLSAADRLYEMPDDTQQPATEPEETPTADSDQTAPAPEPESDLQTDPEPAPEPAPEPESDLQTDPEPAPQPAPETEPTTSTATLTWQAPGTREDGTGMSMGEIDQYIVRYGTQPEIADMTNEVVVEDGQTMEHEITDLGEGTWYFAMRTVDQNGLQSNWSEIASKSITR</sequence>
<dbReference type="Gene3D" id="2.60.40.10">
    <property type="entry name" value="Immunoglobulins"/>
    <property type="match status" value="1"/>
</dbReference>
<dbReference type="CDD" id="cd00063">
    <property type="entry name" value="FN3"/>
    <property type="match status" value="1"/>
</dbReference>
<dbReference type="InterPro" id="IPR036116">
    <property type="entry name" value="FN3_sf"/>
</dbReference>
<protein>
    <recommendedName>
        <fullName evidence="3">Fibronectin type-III domain-containing protein</fullName>
    </recommendedName>
</protein>
<feature type="signal peptide" evidence="2">
    <location>
        <begin position="1"/>
        <end position="21"/>
    </location>
</feature>
<evidence type="ECO:0000259" key="3">
    <source>
        <dbReference type="PROSITE" id="PS50853"/>
    </source>
</evidence>
<gene>
    <name evidence="4" type="ORF">GCM10007071_24580</name>
</gene>
<dbReference type="Proteomes" id="UP000601597">
    <property type="component" value="Unassembled WGS sequence"/>
</dbReference>
<accession>A0ABQ3B3C1</accession>
<dbReference type="EMBL" id="BMXV01000005">
    <property type="protein sequence ID" value="GGY76244.1"/>
    <property type="molecule type" value="Genomic_DNA"/>
</dbReference>
<name>A0ABQ3B3C1_9GAMM</name>
<evidence type="ECO:0000256" key="2">
    <source>
        <dbReference type="SAM" id="SignalP"/>
    </source>
</evidence>
<dbReference type="InterPro" id="IPR003961">
    <property type="entry name" value="FN3_dom"/>
</dbReference>